<dbReference type="EMBL" id="SMKZ01000011">
    <property type="protein sequence ID" value="TDE11178.1"/>
    <property type="molecule type" value="Genomic_DNA"/>
</dbReference>
<dbReference type="OrthoDB" id="9777306at2"/>
<comment type="similarity">
    <text evidence="1">Belongs to the sulfatase family.</text>
</comment>
<protein>
    <submittedName>
        <fullName evidence="5">Sulfatase</fullName>
    </submittedName>
</protein>
<comment type="caution">
    <text evidence="5">The sequence shown here is derived from an EMBL/GenBank/DDBJ whole genome shotgun (WGS) entry which is preliminary data.</text>
</comment>
<dbReference type="GO" id="GO:0046872">
    <property type="term" value="F:metal ion binding"/>
    <property type="evidence" value="ECO:0007669"/>
    <property type="project" value="UniProtKB-KW"/>
</dbReference>
<evidence type="ECO:0000313" key="5">
    <source>
        <dbReference type="EMBL" id="TDE11178.1"/>
    </source>
</evidence>
<accession>A0A4V2Z334</accession>
<proteinExistence type="inferred from homology"/>
<sequence length="446" mass="48776">MTDQQSANAMSCAGNPDVRTPAIDSLAARGVRFRHAYCTSPLCAPSRASMVTGRMPSELGVNDNIAAVPAGFPARSLGRVFRTAGYDCAYAGKWHVPGVRHDGPDGAPTPKPDAPPASGFDLIHAGDHDGLAEACGRYLASDERGRRPFLLVASFNEPHGICQWARGQKPPSGEVPDADWRELPLLPPNFAAGSEEPEALRLVQRFAWLIYPTQSWDEEKWRRYRYAYFRLCERADTEIATLLSALAAAGRREDTLIVFTSDHGDMQGAHRWNQKKNLYEESAGVPFVVVPPAGARAGHTRDDLVSVGLDLLPTLCDYAGIEPDPRWAGRSVRSLVEAAPAGQPWREHVVAETEWSFPGPAPAPAKGALVARMVRTARYKYLCHSWGLHREQLFDLDRDPGELTNLATSGAHQGILADHRSRLVEHCRAIGDVFVRHVPAPGLAPR</sequence>
<dbReference type="PANTHER" id="PTHR45953:SF1">
    <property type="entry name" value="IDURONATE 2-SULFATASE"/>
    <property type="match status" value="1"/>
</dbReference>
<dbReference type="InterPro" id="IPR017850">
    <property type="entry name" value="Alkaline_phosphatase_core_sf"/>
</dbReference>
<evidence type="ECO:0000313" key="6">
    <source>
        <dbReference type="Proteomes" id="UP000294739"/>
    </source>
</evidence>
<keyword evidence="3" id="KW-0378">Hydrolase</keyword>
<feature type="domain" description="Sulfatase N-terminal" evidence="4">
    <location>
        <begin position="1"/>
        <end position="321"/>
    </location>
</feature>
<dbReference type="PANTHER" id="PTHR45953">
    <property type="entry name" value="IDURONATE 2-SULFATASE"/>
    <property type="match status" value="1"/>
</dbReference>
<evidence type="ECO:0000256" key="3">
    <source>
        <dbReference type="ARBA" id="ARBA00022801"/>
    </source>
</evidence>
<dbReference type="InterPro" id="IPR000917">
    <property type="entry name" value="Sulfatase_N"/>
</dbReference>
<evidence type="ECO:0000259" key="4">
    <source>
        <dbReference type="Pfam" id="PF00884"/>
    </source>
</evidence>
<evidence type="ECO:0000256" key="1">
    <source>
        <dbReference type="ARBA" id="ARBA00008779"/>
    </source>
</evidence>
<evidence type="ECO:0000256" key="2">
    <source>
        <dbReference type="ARBA" id="ARBA00022723"/>
    </source>
</evidence>
<dbReference type="AlphaFoldDB" id="A0A4V2Z334"/>
<reference evidence="5 6" key="1">
    <citation type="submission" date="2019-03" db="EMBL/GenBank/DDBJ databases">
        <title>Draft genome sequences of novel Actinobacteria.</title>
        <authorList>
            <person name="Sahin N."/>
            <person name="Ay H."/>
            <person name="Saygin H."/>
        </authorList>
    </citation>
    <scope>NUCLEOTIDE SEQUENCE [LARGE SCALE GENOMIC DNA]</scope>
    <source>
        <strain evidence="5 6">5K138</strain>
    </source>
</reference>
<organism evidence="5 6">
    <name type="scientific">Jiangella asiatica</name>
    <dbReference type="NCBI Taxonomy" id="2530372"/>
    <lineage>
        <taxon>Bacteria</taxon>
        <taxon>Bacillati</taxon>
        <taxon>Actinomycetota</taxon>
        <taxon>Actinomycetes</taxon>
        <taxon>Jiangellales</taxon>
        <taxon>Jiangellaceae</taxon>
        <taxon>Jiangella</taxon>
    </lineage>
</organism>
<gene>
    <name evidence="5" type="ORF">E1269_09910</name>
</gene>
<dbReference type="InParanoid" id="A0A4V2Z334"/>
<dbReference type="Proteomes" id="UP000294739">
    <property type="component" value="Unassembled WGS sequence"/>
</dbReference>
<dbReference type="InterPro" id="IPR024607">
    <property type="entry name" value="Sulfatase_CS"/>
</dbReference>
<dbReference type="PROSITE" id="PS00523">
    <property type="entry name" value="SULFATASE_1"/>
    <property type="match status" value="1"/>
</dbReference>
<dbReference type="GO" id="GO:0005737">
    <property type="term" value="C:cytoplasm"/>
    <property type="evidence" value="ECO:0007669"/>
    <property type="project" value="TreeGrafter"/>
</dbReference>
<dbReference type="Gene3D" id="3.40.720.10">
    <property type="entry name" value="Alkaline Phosphatase, subunit A"/>
    <property type="match status" value="1"/>
</dbReference>
<dbReference type="Pfam" id="PF00884">
    <property type="entry name" value="Sulfatase"/>
    <property type="match status" value="1"/>
</dbReference>
<keyword evidence="6" id="KW-1185">Reference proteome</keyword>
<name>A0A4V2Z334_9ACTN</name>
<keyword evidence="2" id="KW-0479">Metal-binding</keyword>
<dbReference type="SUPFAM" id="SSF53649">
    <property type="entry name" value="Alkaline phosphatase-like"/>
    <property type="match status" value="1"/>
</dbReference>
<dbReference type="GO" id="GO:0008484">
    <property type="term" value="F:sulfuric ester hydrolase activity"/>
    <property type="evidence" value="ECO:0007669"/>
    <property type="project" value="TreeGrafter"/>
</dbReference>